<keyword evidence="1" id="KW-0812">Transmembrane</keyword>
<dbReference type="AlphaFoldDB" id="A0A1H2WMR0"/>
<protein>
    <submittedName>
        <fullName evidence="2">Uncharacterized protein</fullName>
    </submittedName>
</protein>
<dbReference type="Proteomes" id="UP000183454">
    <property type="component" value="Unassembled WGS sequence"/>
</dbReference>
<reference evidence="2 3" key="1">
    <citation type="submission" date="2016-10" db="EMBL/GenBank/DDBJ databases">
        <authorList>
            <person name="de Groot N.N."/>
        </authorList>
    </citation>
    <scope>NUCLEOTIDE SEQUENCE [LARGE SCALE GENOMIC DNA]</scope>
    <source>
        <strain evidence="2 3">Nm110</strain>
    </source>
</reference>
<organism evidence="2 3">
    <name type="scientific">Nitrosomonas communis</name>
    <dbReference type="NCBI Taxonomy" id="44574"/>
    <lineage>
        <taxon>Bacteria</taxon>
        <taxon>Pseudomonadati</taxon>
        <taxon>Pseudomonadota</taxon>
        <taxon>Betaproteobacteria</taxon>
        <taxon>Nitrosomonadales</taxon>
        <taxon>Nitrosomonadaceae</taxon>
        <taxon>Nitrosomonas</taxon>
    </lineage>
</organism>
<proteinExistence type="predicted"/>
<evidence type="ECO:0000313" key="3">
    <source>
        <dbReference type="Proteomes" id="UP000183454"/>
    </source>
</evidence>
<accession>A0A1H2WMR0</accession>
<name>A0A1H2WMR0_9PROT</name>
<keyword evidence="1" id="KW-0472">Membrane</keyword>
<gene>
    <name evidence="2" type="ORF">SAMN05421882_103015</name>
</gene>
<evidence type="ECO:0000313" key="2">
    <source>
        <dbReference type="EMBL" id="SDW81953.1"/>
    </source>
</evidence>
<sequence>MVQGGVYFLKYAEQDRAILRSRSVFRYSISKSNLTLSASTCWIIFILSAARLRIMFDLEMELPKMMRF</sequence>
<evidence type="ECO:0000256" key="1">
    <source>
        <dbReference type="SAM" id="Phobius"/>
    </source>
</evidence>
<dbReference type="EMBL" id="FNNH01000030">
    <property type="protein sequence ID" value="SDW81953.1"/>
    <property type="molecule type" value="Genomic_DNA"/>
</dbReference>
<keyword evidence="1" id="KW-1133">Transmembrane helix</keyword>
<feature type="transmembrane region" description="Helical" evidence="1">
    <location>
        <begin position="34"/>
        <end position="56"/>
    </location>
</feature>